<proteinExistence type="predicted"/>
<dbReference type="Proteomes" id="UP000192455">
    <property type="component" value="Unassembled WGS sequence"/>
</dbReference>
<reference evidence="2" key="1">
    <citation type="submission" date="2017-01" db="EMBL/GenBank/DDBJ databases">
        <authorList>
            <person name="Mah S.A."/>
            <person name="Swanson W.J."/>
            <person name="Moy G.W."/>
            <person name="Vacquier V.D."/>
        </authorList>
    </citation>
    <scope>NUCLEOTIDE SEQUENCE [LARGE SCALE GENOMIC DNA]</scope>
    <source>
        <strain evidence="2">DSM 21219</strain>
    </source>
</reference>
<organism evidence="2 3">
    <name type="scientific">Pontibaca methylaminivorans</name>
    <dbReference type="NCBI Taxonomy" id="515897"/>
    <lineage>
        <taxon>Bacteria</taxon>
        <taxon>Pseudomonadati</taxon>
        <taxon>Pseudomonadota</taxon>
        <taxon>Alphaproteobacteria</taxon>
        <taxon>Rhodobacterales</taxon>
        <taxon>Roseobacteraceae</taxon>
        <taxon>Pontibaca</taxon>
    </lineage>
</organism>
<feature type="region of interest" description="Disordered" evidence="1">
    <location>
        <begin position="104"/>
        <end position="135"/>
    </location>
</feature>
<evidence type="ECO:0000313" key="2">
    <source>
        <dbReference type="EMBL" id="SIT84835.1"/>
    </source>
</evidence>
<feature type="region of interest" description="Disordered" evidence="1">
    <location>
        <begin position="41"/>
        <end position="82"/>
    </location>
</feature>
<keyword evidence="3" id="KW-1185">Reference proteome</keyword>
<accession>A0A1R3X5U6</accession>
<dbReference type="RefSeq" id="WP_076649873.1">
    <property type="nucleotide sequence ID" value="NZ_FTPS01000001.1"/>
</dbReference>
<evidence type="ECO:0000256" key="1">
    <source>
        <dbReference type="SAM" id="MobiDB-lite"/>
    </source>
</evidence>
<dbReference type="STRING" id="515897.SAMN05421849_2195"/>
<evidence type="ECO:0000313" key="3">
    <source>
        <dbReference type="Proteomes" id="UP000192455"/>
    </source>
</evidence>
<sequence>MSSRLPEATDAPHPGLLPRLAGVLAIVALLCLILAPHANAGPGGDERLFDQPRFLLAGNEPQPRVAARADDEPAGPPGPAADVIADRAPAVLLSAGRRPAWARASALPRRATPESHAPIRAPPLFPSAGASPLRG</sequence>
<protein>
    <submittedName>
        <fullName evidence="2">Uncharacterized protein</fullName>
    </submittedName>
</protein>
<gene>
    <name evidence="2" type="ORF">SAMN05421849_2195</name>
</gene>
<dbReference type="AlphaFoldDB" id="A0A1R3X5U6"/>
<dbReference type="EMBL" id="FTPS01000001">
    <property type="protein sequence ID" value="SIT84835.1"/>
    <property type="molecule type" value="Genomic_DNA"/>
</dbReference>
<name>A0A1R3X5U6_9RHOB</name>